<sequence length="234" mass="26951">MQDADKAEQTDSLIEKLYQLEHKQSSVQLVPRANVSAAAVPYILRNPTFFAQIITTSTMSAAVEQTPQPYILRLQQSLVSCSKIYSWKIWEFQAILQAKRNKVMRRQTTFAFHHGSHPWSRNRFLIWMAIVDALSFELPKVIAKFAGVSESCRGIVETIIAHFLTKCSPRDMISVFSEVYTPRNAPYASEEIDVVREKLAKFLPASIYYWPERAWSSCLILKCMRTLKLERTNI</sequence>
<gene>
    <name evidence="2 3" type="primary">LOC110800440</name>
</gene>
<dbReference type="GO" id="GO:0055105">
    <property type="term" value="F:ubiquitin-protein transferase inhibitor activity"/>
    <property type="evidence" value="ECO:0007669"/>
    <property type="project" value="TreeGrafter"/>
</dbReference>
<dbReference type="RefSeq" id="XP_056682458.1">
    <property type="nucleotide sequence ID" value="XM_056826480.1"/>
</dbReference>
<organism evidence="1 3">
    <name type="scientific">Spinacia oleracea</name>
    <name type="common">Spinach</name>
    <dbReference type="NCBI Taxonomy" id="3562"/>
    <lineage>
        <taxon>Eukaryota</taxon>
        <taxon>Viridiplantae</taxon>
        <taxon>Streptophyta</taxon>
        <taxon>Embryophyta</taxon>
        <taxon>Tracheophyta</taxon>
        <taxon>Spermatophyta</taxon>
        <taxon>Magnoliopsida</taxon>
        <taxon>eudicotyledons</taxon>
        <taxon>Gunneridae</taxon>
        <taxon>Pentapetalae</taxon>
        <taxon>Caryophyllales</taxon>
        <taxon>Chenopodiaceae</taxon>
        <taxon>Chenopodioideae</taxon>
        <taxon>Anserineae</taxon>
        <taxon>Spinacia</taxon>
    </lineage>
</organism>
<accession>A0A9R0J5S6</accession>
<dbReference type="KEGG" id="soe:110800440"/>
<dbReference type="GeneID" id="110800440"/>
<reference evidence="2 3" key="2">
    <citation type="submission" date="2025-05" db="UniProtKB">
        <authorList>
            <consortium name="RefSeq"/>
        </authorList>
    </citation>
    <scope>IDENTIFICATION</scope>
    <source>
        <tissue evidence="2 3">Leaf</tissue>
    </source>
</reference>
<evidence type="ECO:0000313" key="3">
    <source>
        <dbReference type="RefSeq" id="XP_056682459.1"/>
    </source>
</evidence>
<dbReference type="PANTHER" id="PTHR15430">
    <property type="entry name" value="GLOMULIN"/>
    <property type="match status" value="1"/>
</dbReference>
<dbReference type="Proteomes" id="UP000813463">
    <property type="component" value="Chromosome 4"/>
</dbReference>
<keyword evidence="1" id="KW-1185">Reference proteome</keyword>
<name>A0A9R0J5S6_SPIOL</name>
<protein>
    <submittedName>
        <fullName evidence="2 3">Uncharacterized protein</fullName>
    </submittedName>
</protein>
<evidence type="ECO:0000313" key="1">
    <source>
        <dbReference type="Proteomes" id="UP000813463"/>
    </source>
</evidence>
<evidence type="ECO:0000313" key="2">
    <source>
        <dbReference type="RefSeq" id="XP_056682458.1"/>
    </source>
</evidence>
<dbReference type="RefSeq" id="XP_056682459.1">
    <property type="nucleotide sequence ID" value="XM_056826481.1"/>
</dbReference>
<dbReference type="InterPro" id="IPR019516">
    <property type="entry name" value="Glomulin/ALF4"/>
</dbReference>
<dbReference type="GO" id="GO:0005737">
    <property type="term" value="C:cytoplasm"/>
    <property type="evidence" value="ECO:0007669"/>
    <property type="project" value="TreeGrafter"/>
</dbReference>
<proteinExistence type="predicted"/>
<reference evidence="1" key="1">
    <citation type="journal article" date="2021" name="Nat. Commun.">
        <title>Genomic analyses provide insights into spinach domestication and the genetic basis of agronomic traits.</title>
        <authorList>
            <person name="Cai X."/>
            <person name="Sun X."/>
            <person name="Xu C."/>
            <person name="Sun H."/>
            <person name="Wang X."/>
            <person name="Ge C."/>
            <person name="Zhang Z."/>
            <person name="Wang Q."/>
            <person name="Fei Z."/>
            <person name="Jiao C."/>
            <person name="Wang Q."/>
        </authorList>
    </citation>
    <scope>NUCLEOTIDE SEQUENCE [LARGE SCALE GENOMIC DNA]</scope>
    <source>
        <strain evidence="1">cv. Varoflay</strain>
    </source>
</reference>
<dbReference type="PANTHER" id="PTHR15430:SF1">
    <property type="entry name" value="GLOMULIN"/>
    <property type="match status" value="1"/>
</dbReference>
<dbReference type="AlphaFoldDB" id="A0A9R0J5S6"/>